<dbReference type="RefSeq" id="WP_138789024.1">
    <property type="nucleotide sequence ID" value="NZ_JBHTGQ010000002.1"/>
</dbReference>
<proteinExistence type="predicted"/>
<comment type="caution">
    <text evidence="2">The sequence shown here is derived from an EMBL/GenBank/DDBJ whole genome shotgun (WGS) entry which is preliminary data.</text>
</comment>
<sequence length="326" mass="37674">MKAPAAARRKLRRLIMSKMAKTELLLADPETSAYVPETRPMTAEHVQTMLDRYGMVYVKPDVGTFGRGVARVDLIRDSDGNPDSYVYRHEDKEKRFADADSLWNQLLQLAGGRKYLVQQGIELLRYDGRRFDIRVMMQRDVRGQWAATGMIARLAHPAKIVTNYHSGGQPIELEPLLEANMSADQTAEYIAGLERIGHLTASAFNRAYPGVNMLGLDIAVDSDRRPWILEVNTNPDPYIFRELKDRSVFRRVYRYALRLGRIRKRRVSGVRKRRIGVLRKRRRLGVVRKRPGRIPQRRTGDRRRAVRRSRKGRRLSQRSRRKGIGA</sequence>
<feature type="compositionally biased region" description="Basic residues" evidence="1">
    <location>
        <begin position="304"/>
        <end position="326"/>
    </location>
</feature>
<evidence type="ECO:0000313" key="3">
    <source>
        <dbReference type="Proteomes" id="UP001596528"/>
    </source>
</evidence>
<protein>
    <submittedName>
        <fullName evidence="2">YheC/YheD family protein</fullName>
    </submittedName>
</protein>
<gene>
    <name evidence="2" type="ORF">ACFQWB_00815</name>
</gene>
<evidence type="ECO:0000313" key="2">
    <source>
        <dbReference type="EMBL" id="MFC7748486.1"/>
    </source>
</evidence>
<dbReference type="EMBL" id="JBHTGQ010000002">
    <property type="protein sequence ID" value="MFC7748486.1"/>
    <property type="molecule type" value="Genomic_DNA"/>
</dbReference>
<feature type="region of interest" description="Disordered" evidence="1">
    <location>
        <begin position="290"/>
        <end position="326"/>
    </location>
</feature>
<evidence type="ECO:0000256" key="1">
    <source>
        <dbReference type="SAM" id="MobiDB-lite"/>
    </source>
</evidence>
<dbReference type="Pfam" id="PF14398">
    <property type="entry name" value="ATPgrasp_YheCD"/>
    <property type="match status" value="1"/>
</dbReference>
<reference evidence="3" key="1">
    <citation type="journal article" date="2019" name="Int. J. Syst. Evol. Microbiol.">
        <title>The Global Catalogue of Microorganisms (GCM) 10K type strain sequencing project: providing services to taxonomists for standard genome sequencing and annotation.</title>
        <authorList>
            <consortium name="The Broad Institute Genomics Platform"/>
            <consortium name="The Broad Institute Genome Sequencing Center for Infectious Disease"/>
            <person name="Wu L."/>
            <person name="Ma J."/>
        </authorList>
    </citation>
    <scope>NUCLEOTIDE SEQUENCE [LARGE SCALE GENOMIC DNA]</scope>
    <source>
        <strain evidence="3">JCM 18657</strain>
    </source>
</reference>
<dbReference type="Proteomes" id="UP001596528">
    <property type="component" value="Unassembled WGS sequence"/>
</dbReference>
<keyword evidence="3" id="KW-1185">Reference proteome</keyword>
<dbReference type="InterPro" id="IPR026838">
    <property type="entry name" value="YheC/D"/>
</dbReference>
<name>A0ABW2UX53_9BACL</name>
<dbReference type="SUPFAM" id="SSF56059">
    <property type="entry name" value="Glutathione synthetase ATP-binding domain-like"/>
    <property type="match status" value="1"/>
</dbReference>
<organism evidence="2 3">
    <name type="scientific">Paenibacillus thermoaerophilus</name>
    <dbReference type="NCBI Taxonomy" id="1215385"/>
    <lineage>
        <taxon>Bacteria</taxon>
        <taxon>Bacillati</taxon>
        <taxon>Bacillota</taxon>
        <taxon>Bacilli</taxon>
        <taxon>Bacillales</taxon>
        <taxon>Paenibacillaceae</taxon>
        <taxon>Paenibacillus</taxon>
    </lineage>
</organism>
<dbReference type="Gene3D" id="3.30.470.20">
    <property type="entry name" value="ATP-grasp fold, B domain"/>
    <property type="match status" value="1"/>
</dbReference>
<accession>A0ABW2UX53</accession>